<dbReference type="PANTHER" id="PTHR33371:SF4">
    <property type="entry name" value="INTERMEMBRANE PHOSPHOLIPID TRANSPORT SYSTEM BINDING PROTEIN MLAD"/>
    <property type="match status" value="1"/>
</dbReference>
<dbReference type="InterPro" id="IPR003399">
    <property type="entry name" value="Mce/MlaD"/>
</dbReference>
<dbReference type="RefSeq" id="WP_169411443.1">
    <property type="nucleotide sequence ID" value="NZ_JAAXKZ010000017.1"/>
</dbReference>
<protein>
    <submittedName>
        <fullName evidence="4">MCE family protein</fullName>
    </submittedName>
</protein>
<keyword evidence="2" id="KW-1133">Transmembrane helix</keyword>
<comment type="caution">
    <text evidence="4">The sequence shown here is derived from an EMBL/GenBank/DDBJ whole genome shotgun (WGS) entry which is preliminary data.</text>
</comment>
<evidence type="ECO:0000313" key="5">
    <source>
        <dbReference type="Proteomes" id="UP000586918"/>
    </source>
</evidence>
<gene>
    <name evidence="4" type="ORF">HF519_07390</name>
</gene>
<dbReference type="AlphaFoldDB" id="A0A848DFS1"/>
<feature type="transmembrane region" description="Helical" evidence="2">
    <location>
        <begin position="12"/>
        <end position="35"/>
    </location>
</feature>
<dbReference type="Proteomes" id="UP000586918">
    <property type="component" value="Unassembled WGS sequence"/>
</dbReference>
<feature type="region of interest" description="Disordered" evidence="1">
    <location>
        <begin position="394"/>
        <end position="420"/>
    </location>
</feature>
<dbReference type="Pfam" id="PF02470">
    <property type="entry name" value="MlaD"/>
    <property type="match status" value="1"/>
</dbReference>
<evidence type="ECO:0000259" key="3">
    <source>
        <dbReference type="Pfam" id="PF02470"/>
    </source>
</evidence>
<accession>A0A848DFS1</accession>
<keyword evidence="2" id="KW-0812">Transmembrane</keyword>
<evidence type="ECO:0000256" key="1">
    <source>
        <dbReference type="SAM" id="MobiDB-lite"/>
    </source>
</evidence>
<name>A0A848DFS1_9PSEU</name>
<evidence type="ECO:0000313" key="4">
    <source>
        <dbReference type="EMBL" id="NMH91415.1"/>
    </source>
</evidence>
<reference evidence="4 5" key="1">
    <citation type="submission" date="2020-04" db="EMBL/GenBank/DDBJ databases">
        <authorList>
            <person name="Klaysubun C."/>
            <person name="Duangmal K."/>
            <person name="Lipun K."/>
        </authorList>
    </citation>
    <scope>NUCLEOTIDE SEQUENCE [LARGE SCALE GENOMIC DNA]</scope>
    <source>
        <strain evidence="4 5">DSM 45300</strain>
    </source>
</reference>
<dbReference type="PROSITE" id="PS51257">
    <property type="entry name" value="PROKAR_LIPOPROTEIN"/>
    <property type="match status" value="1"/>
</dbReference>
<dbReference type="InterPro" id="IPR052336">
    <property type="entry name" value="MlaD_Phospholipid_Transporter"/>
</dbReference>
<keyword evidence="2" id="KW-0472">Membrane</keyword>
<keyword evidence="5" id="KW-1185">Reference proteome</keyword>
<sequence length="420" mass="43690">MATRRARAAEARSMLVGAVVLAVFGACLYVAIFAFKGLPGQSYTYAKVAFGEVGALLPGDDVRINSLRAGQVHGIELVDGAAVVEVQLDGDRPLYRDARAAIQARSGLGQKFLELNPGTEGAGPLGSAVLPAAQTVDSNELDDLLDVFDGPTRDAAASTLREVGGGLTGRSEDLADALTAAPHLLHDLGEISTAASSDQTDLVGLMRSGERLAARFSGKEQHIAQLVDQLDSTLRAVAVDGGVPLQDTLRAAPGTLTEARRAFEALEAPLADTQSAMAALQPGAAALGEATPDLRGVLREGVDPLQQVPGVAEAAEPAVRDLTQTVADARPLAPEFATTLGRARTPLEALAPYSPEIGLWFTYTAQALSYGDESGHYLRIAPLLAPETVSGSALVDDPTVHRNPYPAPGEAQTEKTGVPR</sequence>
<dbReference type="PANTHER" id="PTHR33371">
    <property type="entry name" value="INTERMEMBRANE PHOSPHOLIPID TRANSPORT SYSTEM BINDING PROTEIN MLAD-RELATED"/>
    <property type="match status" value="1"/>
</dbReference>
<evidence type="ECO:0000256" key="2">
    <source>
        <dbReference type="SAM" id="Phobius"/>
    </source>
</evidence>
<organism evidence="4 5">
    <name type="scientific">Pseudonocardia bannensis</name>
    <dbReference type="NCBI Taxonomy" id="630973"/>
    <lineage>
        <taxon>Bacteria</taxon>
        <taxon>Bacillati</taxon>
        <taxon>Actinomycetota</taxon>
        <taxon>Actinomycetes</taxon>
        <taxon>Pseudonocardiales</taxon>
        <taxon>Pseudonocardiaceae</taxon>
        <taxon>Pseudonocardia</taxon>
    </lineage>
</organism>
<dbReference type="EMBL" id="JAAXKZ010000017">
    <property type="protein sequence ID" value="NMH91415.1"/>
    <property type="molecule type" value="Genomic_DNA"/>
</dbReference>
<feature type="domain" description="Mce/MlaD" evidence="3">
    <location>
        <begin position="45"/>
        <end position="118"/>
    </location>
</feature>
<proteinExistence type="predicted"/>